<dbReference type="OrthoDB" id="7994644at2"/>
<evidence type="ECO:0008006" key="3">
    <source>
        <dbReference type="Google" id="ProtNLM"/>
    </source>
</evidence>
<evidence type="ECO:0000313" key="1">
    <source>
        <dbReference type="EMBL" id="TYO99248.1"/>
    </source>
</evidence>
<dbReference type="Proteomes" id="UP000324159">
    <property type="component" value="Unassembled WGS sequence"/>
</dbReference>
<reference evidence="1 2" key="1">
    <citation type="submission" date="2019-07" db="EMBL/GenBank/DDBJ databases">
        <title>Genomic Encyclopedia of Type Strains, Phase IV (KMG-IV): sequencing the most valuable type-strain genomes for metagenomic binning, comparative biology and taxonomic classification.</title>
        <authorList>
            <person name="Goeker M."/>
        </authorList>
    </citation>
    <scope>NUCLEOTIDE SEQUENCE [LARGE SCALE GENOMIC DNA]</scope>
    <source>
        <strain evidence="1 2">SS015</strain>
    </source>
</reference>
<dbReference type="RefSeq" id="WP_148895171.1">
    <property type="nucleotide sequence ID" value="NZ_VNIB01000003.1"/>
</dbReference>
<organism evidence="1 2">
    <name type="scientific">Geothermobacter ehrlichii</name>
    <dbReference type="NCBI Taxonomy" id="213224"/>
    <lineage>
        <taxon>Bacteria</taxon>
        <taxon>Pseudomonadati</taxon>
        <taxon>Thermodesulfobacteriota</taxon>
        <taxon>Desulfuromonadia</taxon>
        <taxon>Desulfuromonadales</taxon>
        <taxon>Geothermobacteraceae</taxon>
        <taxon>Geothermobacter</taxon>
    </lineage>
</organism>
<evidence type="ECO:0000313" key="2">
    <source>
        <dbReference type="Proteomes" id="UP000324159"/>
    </source>
</evidence>
<dbReference type="Gene3D" id="3.30.2120.10">
    <property type="entry name" value="Bacillus phage protein-like"/>
    <property type="match status" value="1"/>
</dbReference>
<dbReference type="InterPro" id="IPR028985">
    <property type="entry name" value="Bacillus_phage_prot-like"/>
</dbReference>
<accession>A0A5D3WPB4</accession>
<sequence length="84" mass="9431">MREQLISAGLWDPSNPNNPARSITAARQVMRRLAVRFRYQGQDAKGHYEYVVYEPQTGSTIATGRGETPAIAICRAALQARRRN</sequence>
<keyword evidence="2" id="KW-1185">Reference proteome</keyword>
<gene>
    <name evidence="1" type="ORF">EDC39_10391</name>
</gene>
<name>A0A5D3WPB4_9BACT</name>
<proteinExistence type="predicted"/>
<comment type="caution">
    <text evidence="1">The sequence shown here is derived from an EMBL/GenBank/DDBJ whole genome shotgun (WGS) entry which is preliminary data.</text>
</comment>
<dbReference type="EMBL" id="VNIB01000003">
    <property type="protein sequence ID" value="TYO99248.1"/>
    <property type="molecule type" value="Genomic_DNA"/>
</dbReference>
<protein>
    <recommendedName>
        <fullName evidence="3">Phage ABA sandwich domain-containing protein</fullName>
    </recommendedName>
</protein>
<dbReference type="AlphaFoldDB" id="A0A5D3WPB4"/>